<reference evidence="3" key="2">
    <citation type="submission" date="2015-01" db="EMBL/GenBank/DDBJ databases">
        <title>Evolutionary Origins and Diversification of the Mycorrhizal Mutualists.</title>
        <authorList>
            <consortium name="DOE Joint Genome Institute"/>
            <consortium name="Mycorrhizal Genomics Consortium"/>
            <person name="Kohler A."/>
            <person name="Kuo A."/>
            <person name="Nagy L.G."/>
            <person name="Floudas D."/>
            <person name="Copeland A."/>
            <person name="Barry K.W."/>
            <person name="Cichocki N."/>
            <person name="Veneault-Fourrey C."/>
            <person name="LaButti K."/>
            <person name="Lindquist E.A."/>
            <person name="Lipzen A."/>
            <person name="Lundell T."/>
            <person name="Morin E."/>
            <person name="Murat C."/>
            <person name="Riley R."/>
            <person name="Ohm R."/>
            <person name="Sun H."/>
            <person name="Tunlid A."/>
            <person name="Henrissat B."/>
            <person name="Grigoriev I.V."/>
            <person name="Hibbett D.S."/>
            <person name="Martin F."/>
        </authorList>
    </citation>
    <scope>NUCLEOTIDE SEQUENCE [LARGE SCALE GENOMIC DNA]</scope>
    <source>
        <strain evidence="3">LaAM-08-1</strain>
    </source>
</reference>
<reference evidence="2" key="3">
    <citation type="submission" date="2015-02" db="EMBL/GenBank/DDBJ databases">
        <title>Evolutionary Origins and Diversification of the Mycorrhizal Mutualists.</title>
        <authorList>
            <consortium name="DOE Joint Genome Institute"/>
            <consortium name="Mycorrhizal Genomics Consortium"/>
            <person name="Kohler A."/>
            <person name="Kuo A."/>
            <person name="Nagy L.G."/>
            <person name="Floudas D."/>
            <person name="Copeland A."/>
            <person name="Barry K.W."/>
            <person name="Cichocki N."/>
            <person name="Veneault-Fourrey C."/>
            <person name="LaButti K."/>
            <person name="Lindquist E.A."/>
            <person name="Lipzen A."/>
            <person name="Lundell T."/>
            <person name="Morin E."/>
            <person name="Murat C."/>
            <person name="Riley R."/>
            <person name="Ohm R."/>
            <person name="Sun H."/>
            <person name="Tunlid A."/>
            <person name="Henrissat B."/>
            <person name="Grigoriev I.V."/>
            <person name="Hibbett D.S."/>
            <person name="Martin F."/>
        </authorList>
    </citation>
    <scope>NUCLEOTIDE SEQUENCE</scope>
    <source>
        <strain evidence="2 3">LaAM-08-1</strain>
    </source>
</reference>
<accession>A0A0C9WQE2</accession>
<protein>
    <submittedName>
        <fullName evidence="2">Glycosyltransferase family 69 protein</fullName>
    </submittedName>
</protein>
<dbReference type="Pfam" id="PF11735">
    <property type="entry name" value="CAP59_mtransfer"/>
    <property type="match status" value="1"/>
</dbReference>
<reference evidence="2 3" key="1">
    <citation type="submission" date="2014-04" db="EMBL/GenBank/DDBJ databases">
        <authorList>
            <consortium name="DOE Joint Genome Institute"/>
            <person name="Kuo A."/>
            <person name="Kohler A."/>
            <person name="Nagy L.G."/>
            <person name="Floudas D."/>
            <person name="Copeland A."/>
            <person name="Barry K.W."/>
            <person name="Cichocki N."/>
            <person name="Veneault-Fourrey C."/>
            <person name="LaButti K."/>
            <person name="Lindquist E.A."/>
            <person name="Lipzen A."/>
            <person name="Lundell T."/>
            <person name="Morin E."/>
            <person name="Murat C."/>
            <person name="Sun H."/>
            <person name="Tunlid A."/>
            <person name="Henrissat B."/>
            <person name="Grigoriev I.V."/>
            <person name="Hibbett D.S."/>
            <person name="Martin F."/>
            <person name="Nordberg H.P."/>
            <person name="Cantor M.N."/>
            <person name="Hua S.X."/>
        </authorList>
    </citation>
    <scope>NUCLEOTIDE SEQUENCE [LARGE SCALE GENOMIC DNA]</scope>
    <source>
        <strain evidence="2 3">LaAM-08-1</strain>
    </source>
</reference>
<dbReference type="PANTHER" id="PTHR34144:SF1">
    <property type="entry name" value="CAPSULAR ASSOCIATED PROTEIN"/>
    <property type="match status" value="1"/>
</dbReference>
<dbReference type="Proteomes" id="UP000054477">
    <property type="component" value="Unassembled WGS sequence"/>
</dbReference>
<keyword evidence="3" id="KW-1185">Reference proteome</keyword>
<dbReference type="HOGENOM" id="CLU_1981920_0_0_1"/>
<dbReference type="EMBL" id="KN838848">
    <property type="protein sequence ID" value="KIJ93370.1"/>
    <property type="molecule type" value="Genomic_DNA"/>
</dbReference>
<dbReference type="PANTHER" id="PTHR34144">
    <property type="entry name" value="CHROMOSOME 8, WHOLE GENOME SHOTGUN SEQUENCE"/>
    <property type="match status" value="1"/>
</dbReference>
<organism evidence="2 3">
    <name type="scientific">Laccaria amethystina LaAM-08-1</name>
    <dbReference type="NCBI Taxonomy" id="1095629"/>
    <lineage>
        <taxon>Eukaryota</taxon>
        <taxon>Fungi</taxon>
        <taxon>Dikarya</taxon>
        <taxon>Basidiomycota</taxon>
        <taxon>Agaricomycotina</taxon>
        <taxon>Agaricomycetes</taxon>
        <taxon>Agaricomycetidae</taxon>
        <taxon>Agaricales</taxon>
        <taxon>Agaricineae</taxon>
        <taxon>Hydnangiaceae</taxon>
        <taxon>Laccaria</taxon>
    </lineage>
</organism>
<dbReference type="AlphaFoldDB" id="A0A0C9WQE2"/>
<evidence type="ECO:0000313" key="3">
    <source>
        <dbReference type="Proteomes" id="UP000054477"/>
    </source>
</evidence>
<dbReference type="EMBL" id="KN839218">
    <property type="protein sequence ID" value="KIJ90314.1"/>
    <property type="molecule type" value="Genomic_DNA"/>
</dbReference>
<sequence length="126" mass="14139">MALRAFWVGLGCGEDRRDVLPSKHKYYFAINRYNSFDVIPDLFSTLFRTAAILRYRNIFVSIYESGSSDQTKALLGIFDALTRSVGLRVTTRTRGALTTASRPCRSPQFGFRAPTRAAGFGGRVLY</sequence>
<dbReference type="GO" id="GO:0016740">
    <property type="term" value="F:transferase activity"/>
    <property type="evidence" value="ECO:0007669"/>
    <property type="project" value="UniProtKB-KW"/>
</dbReference>
<keyword evidence="2" id="KW-0808">Transferase</keyword>
<evidence type="ECO:0000313" key="2">
    <source>
        <dbReference type="EMBL" id="KIJ93370.1"/>
    </source>
</evidence>
<dbReference type="InterPro" id="IPR021047">
    <property type="entry name" value="Mannosyltransferase_CMT1"/>
</dbReference>
<dbReference type="STRING" id="1095629.A0A0C9WQE2"/>
<gene>
    <name evidence="2" type="ORF">K443DRAFT_12925</name>
    <name evidence="1" type="ORF">K443DRAFT_553624</name>
</gene>
<name>A0A0C9WQE2_9AGAR</name>
<evidence type="ECO:0000313" key="1">
    <source>
        <dbReference type="EMBL" id="KIJ90314.1"/>
    </source>
</evidence>
<proteinExistence type="predicted"/>
<dbReference type="OrthoDB" id="3047932at2759"/>